<dbReference type="GO" id="GO:0071555">
    <property type="term" value="P:cell wall organization"/>
    <property type="evidence" value="ECO:0007669"/>
    <property type="project" value="UniProtKB-KW"/>
</dbReference>
<evidence type="ECO:0000256" key="1">
    <source>
        <dbReference type="ARBA" id="ARBA00001420"/>
    </source>
</evidence>
<dbReference type="InterPro" id="IPR036908">
    <property type="entry name" value="RlpA-like_sf"/>
</dbReference>
<keyword evidence="8" id="KW-1185">Reference proteome</keyword>
<dbReference type="GO" id="GO:0004553">
    <property type="term" value="F:hydrolase activity, hydrolyzing O-glycosyl compounds"/>
    <property type="evidence" value="ECO:0007669"/>
    <property type="project" value="InterPro"/>
</dbReference>
<dbReference type="GO" id="GO:0009254">
    <property type="term" value="P:peptidoglycan turnover"/>
    <property type="evidence" value="ECO:0007669"/>
    <property type="project" value="InterPro"/>
</dbReference>
<dbReference type="AlphaFoldDB" id="A0A8J7JAT5"/>
<accession>A0A8J7JAT5</accession>
<keyword evidence="3" id="KW-0456">Lyase</keyword>
<dbReference type="Proteomes" id="UP000654482">
    <property type="component" value="Unassembled WGS sequence"/>
</dbReference>
<sequence length="425" mass="47951">MRKQIIVAILSLTIVPLFLYGWGKLLERETTAGKPSVRDLLKSLQQPEKPKVKAPIPHWKPEEKETLQPIAGEKVKEPNLGLDEQLWGETGDRAELLKAIDRSLQYLDSEAAVAAYKNYPVEGITRDRVQKSLQRFRELAVASQSPEQLQEQVKREFTFYQSVGRDRKGDVLFSAYFEPIYPASRQRTEEYRYPIYRSPSGLASWKRPHPTREELEGEDGLKTHPKLKGSELFWLRDRWQAYTIHIQGSARLQLTDGTETTVGYAGNTRQDYTSIGWELAEDGKLPLEAITMPLIREYFAQNPQELNDYLTRDRSFVFFSENRGKPASGSIGVTLAPERAIATDKSLMPPGALALIHTTLPFPGANGTMEEQTISRYVLDQDAGGAIKGAGRVDYFLGAGKIAEERAGVTRSQGQLYYLLLNEKS</sequence>
<dbReference type="InterPro" id="IPR005300">
    <property type="entry name" value="MltA_B"/>
</dbReference>
<evidence type="ECO:0000256" key="2">
    <source>
        <dbReference type="ARBA" id="ARBA00012587"/>
    </source>
</evidence>
<dbReference type="CDD" id="cd14485">
    <property type="entry name" value="mltA_like_LT_A"/>
    <property type="match status" value="1"/>
</dbReference>
<evidence type="ECO:0000256" key="5">
    <source>
        <dbReference type="ARBA" id="ARBA00030918"/>
    </source>
</evidence>
<organism evidence="7 8">
    <name type="scientific">Lusitaniella coriacea LEGE 07157</name>
    <dbReference type="NCBI Taxonomy" id="945747"/>
    <lineage>
        <taxon>Bacteria</taxon>
        <taxon>Bacillati</taxon>
        <taxon>Cyanobacteriota</taxon>
        <taxon>Cyanophyceae</taxon>
        <taxon>Spirulinales</taxon>
        <taxon>Lusitaniellaceae</taxon>
        <taxon>Lusitaniella</taxon>
    </lineage>
</organism>
<evidence type="ECO:0000259" key="6">
    <source>
        <dbReference type="SMART" id="SM00925"/>
    </source>
</evidence>
<proteinExistence type="predicted"/>
<name>A0A8J7JAT5_9CYAN</name>
<dbReference type="EMBL" id="JADEWZ010000014">
    <property type="protein sequence ID" value="MBE9116475.1"/>
    <property type="molecule type" value="Genomic_DNA"/>
</dbReference>
<dbReference type="EC" id="4.2.2.n1" evidence="2"/>
<dbReference type="Pfam" id="PF03562">
    <property type="entry name" value="MltA"/>
    <property type="match status" value="1"/>
</dbReference>
<keyword evidence="4" id="KW-0961">Cell wall biogenesis/degradation</keyword>
<comment type="catalytic activity">
    <reaction evidence="1">
        <text>Exolytic cleavage of the (1-&gt;4)-beta-glycosidic linkage between N-acetylmuramic acid (MurNAc) and N-acetylglucosamine (GlcNAc) residues in peptidoglycan, from either the reducing or the non-reducing ends of the peptidoglycan chains, with concomitant formation of a 1,6-anhydrobond in the MurNAc residue.</text>
        <dbReference type="EC" id="4.2.2.n1"/>
    </reaction>
</comment>
<reference evidence="7" key="1">
    <citation type="submission" date="2020-10" db="EMBL/GenBank/DDBJ databases">
        <authorList>
            <person name="Castelo-Branco R."/>
            <person name="Eusebio N."/>
            <person name="Adriana R."/>
            <person name="Vieira A."/>
            <person name="Brugerolle De Fraissinette N."/>
            <person name="Rezende De Castro R."/>
            <person name="Schneider M.P."/>
            <person name="Vasconcelos V."/>
            <person name="Leao P.N."/>
        </authorList>
    </citation>
    <scope>NUCLEOTIDE SEQUENCE</scope>
    <source>
        <strain evidence="7">LEGE 07157</strain>
    </source>
</reference>
<dbReference type="GO" id="GO:0009253">
    <property type="term" value="P:peptidoglycan catabolic process"/>
    <property type="evidence" value="ECO:0007669"/>
    <property type="project" value="TreeGrafter"/>
</dbReference>
<dbReference type="InterPro" id="IPR010611">
    <property type="entry name" value="3D_dom"/>
</dbReference>
<dbReference type="CDD" id="cd14668">
    <property type="entry name" value="mlta_B"/>
    <property type="match status" value="1"/>
</dbReference>
<dbReference type="SUPFAM" id="SSF50685">
    <property type="entry name" value="Barwin-like endoglucanases"/>
    <property type="match status" value="1"/>
</dbReference>
<dbReference type="SMART" id="SM00925">
    <property type="entry name" value="MltA"/>
    <property type="match status" value="1"/>
</dbReference>
<evidence type="ECO:0000256" key="4">
    <source>
        <dbReference type="ARBA" id="ARBA00023316"/>
    </source>
</evidence>
<evidence type="ECO:0000313" key="8">
    <source>
        <dbReference type="Proteomes" id="UP000654482"/>
    </source>
</evidence>
<dbReference type="Gene3D" id="2.40.40.10">
    <property type="entry name" value="RlpA-like domain"/>
    <property type="match status" value="1"/>
</dbReference>
<dbReference type="GO" id="GO:0008933">
    <property type="term" value="F:peptidoglycan lytic transglycosylase activity"/>
    <property type="evidence" value="ECO:0007669"/>
    <property type="project" value="TreeGrafter"/>
</dbReference>
<dbReference type="Gene3D" id="2.40.240.50">
    <property type="entry name" value="Barwin-like endoglucanases"/>
    <property type="match status" value="1"/>
</dbReference>
<dbReference type="RefSeq" id="WP_194029567.1">
    <property type="nucleotide sequence ID" value="NZ_JADEWZ010000014.1"/>
</dbReference>
<gene>
    <name evidence="7" type="ORF">IQ249_11245</name>
</gene>
<dbReference type="InterPro" id="IPR026044">
    <property type="entry name" value="MltA"/>
</dbReference>
<dbReference type="Pfam" id="PF06725">
    <property type="entry name" value="3D"/>
    <property type="match status" value="1"/>
</dbReference>
<evidence type="ECO:0000313" key="7">
    <source>
        <dbReference type="EMBL" id="MBE9116475.1"/>
    </source>
</evidence>
<dbReference type="PIRSF" id="PIRSF019422">
    <property type="entry name" value="MltA"/>
    <property type="match status" value="1"/>
</dbReference>
<feature type="domain" description="Lytic transglycosylase MltA" evidence="6">
    <location>
        <begin position="180"/>
        <end position="320"/>
    </location>
</feature>
<dbReference type="PANTHER" id="PTHR30124:SF0">
    <property type="entry name" value="MEMBRANE-BOUND LYTIC MUREIN TRANSGLYCOSYLASE A"/>
    <property type="match status" value="1"/>
</dbReference>
<dbReference type="PANTHER" id="PTHR30124">
    <property type="entry name" value="MEMBRANE-BOUND LYTIC MUREIN TRANSGLYCOSYLASE A"/>
    <property type="match status" value="1"/>
</dbReference>
<comment type="caution">
    <text evidence="7">The sequence shown here is derived from an EMBL/GenBank/DDBJ whole genome shotgun (WGS) entry which is preliminary data.</text>
</comment>
<evidence type="ECO:0000256" key="3">
    <source>
        <dbReference type="ARBA" id="ARBA00023239"/>
    </source>
</evidence>
<dbReference type="GO" id="GO:0019867">
    <property type="term" value="C:outer membrane"/>
    <property type="evidence" value="ECO:0007669"/>
    <property type="project" value="InterPro"/>
</dbReference>
<protein>
    <recommendedName>
        <fullName evidence="2">peptidoglycan lytic exotransglycosylase</fullName>
        <ecNumber evidence="2">4.2.2.n1</ecNumber>
    </recommendedName>
    <alternativeName>
        <fullName evidence="5">Murein hydrolase A</fullName>
    </alternativeName>
</protein>